<dbReference type="PROSITE" id="PS50862">
    <property type="entry name" value="AA_TRNA_LIGASE_II"/>
    <property type="match status" value="1"/>
</dbReference>
<keyword evidence="8" id="KW-0648">Protein biosynthesis</keyword>
<dbReference type="InterPro" id="IPR004365">
    <property type="entry name" value="NA-bd_OB_tRNA"/>
</dbReference>
<keyword evidence="9" id="KW-0030">Aminoacyl-tRNA synthetase</keyword>
<dbReference type="Pfam" id="PF00152">
    <property type="entry name" value="tRNA-synt_2"/>
    <property type="match status" value="1"/>
</dbReference>
<dbReference type="FunFam" id="3.30.930.10:FF:000040">
    <property type="entry name" value="Asparagine--tRNA ligase, cytoplasmic"/>
    <property type="match status" value="1"/>
</dbReference>
<comment type="subcellular location">
    <subcellularLocation>
        <location evidence="1">Cytoplasm</location>
    </subcellularLocation>
</comment>
<proteinExistence type="inferred from homology"/>
<sequence length="517" mass="59645">MEVNKDEPSVTTLEEFMGMKLEERSKLPKARVKKLTRLEAELKRKEEKAAQIAARAEEETRQRLEAASLVKIELDKDLPTPNECKIRDLKPMLGKRILIHGWVHHMRWDGKRLLFIELRDGTGFLQSVLTDDLCATVDAITLKRESSVKLYGTLAEDDRAKGTFNGYELKVDYWELIGSSPAEIENILTKESNVDILLNNRHLVIRGTRASSILRARSLITQCFREHFFGEGYVELTPPTLVDTQCEGGSTLFKLDYFGSEGFLTQSSQMYLETGIPAVGDCFCILPSYRAELSSTRRHLAEFHHIEAECPFIDFEGLLDRVENLVVDVCARFMEKGADLLQTLNPDLKPLKRPFKRMDYTEAVEYCREHNIYKDEENKIHFEIGDDIPEAPERKMTDMIGEPILLCRFPAEMKSFYMKKCPEDPRLTESVDLLMPGVGEIVGGSMRIDDEKELLAAYEREEMDPRPYYWFTEQRKYGTCPHGGYGLGLERFCCYLLNVYHIRDVCLYPRYRGRIEP</sequence>
<dbReference type="NCBIfam" id="TIGR00457">
    <property type="entry name" value="asnS"/>
    <property type="match status" value="1"/>
</dbReference>
<evidence type="ECO:0000256" key="9">
    <source>
        <dbReference type="ARBA" id="ARBA00023146"/>
    </source>
</evidence>
<reference evidence="14 15" key="1">
    <citation type="journal article" date="2023" name="Nat. Commun.">
        <title>Origin of minicircular mitochondrial genomes in red algae.</title>
        <authorList>
            <person name="Lee Y."/>
            <person name="Cho C.H."/>
            <person name="Lee Y.M."/>
            <person name="Park S.I."/>
            <person name="Yang J.H."/>
            <person name="West J.A."/>
            <person name="Bhattacharya D."/>
            <person name="Yoon H.S."/>
        </authorList>
    </citation>
    <scope>NUCLEOTIDE SEQUENCE [LARGE SCALE GENOMIC DNA]</scope>
    <source>
        <strain evidence="14 15">CCMP1338</strain>
        <tissue evidence="14">Whole cell</tissue>
    </source>
</reference>
<dbReference type="Proteomes" id="UP001157974">
    <property type="component" value="Unassembled WGS sequence"/>
</dbReference>
<evidence type="ECO:0000256" key="4">
    <source>
        <dbReference type="ARBA" id="ARBA00022490"/>
    </source>
</evidence>
<dbReference type="SUPFAM" id="SSF55681">
    <property type="entry name" value="Class II aaRS and biotin synthetases"/>
    <property type="match status" value="1"/>
</dbReference>
<dbReference type="PANTHER" id="PTHR22594">
    <property type="entry name" value="ASPARTYL/LYSYL-TRNA SYNTHETASE"/>
    <property type="match status" value="1"/>
</dbReference>
<dbReference type="Pfam" id="PF01336">
    <property type="entry name" value="tRNA_anti-codon"/>
    <property type="match status" value="1"/>
</dbReference>
<keyword evidence="7" id="KW-0067">ATP-binding</keyword>
<evidence type="ECO:0000259" key="13">
    <source>
        <dbReference type="PROSITE" id="PS50862"/>
    </source>
</evidence>
<dbReference type="Gene3D" id="2.40.50.140">
    <property type="entry name" value="Nucleic acid-binding proteins"/>
    <property type="match status" value="1"/>
</dbReference>
<dbReference type="GO" id="GO:0004816">
    <property type="term" value="F:asparagine-tRNA ligase activity"/>
    <property type="evidence" value="ECO:0007669"/>
    <property type="project" value="UniProtKB-EC"/>
</dbReference>
<evidence type="ECO:0000256" key="3">
    <source>
        <dbReference type="ARBA" id="ARBA00012816"/>
    </source>
</evidence>
<evidence type="ECO:0000256" key="6">
    <source>
        <dbReference type="ARBA" id="ARBA00022741"/>
    </source>
</evidence>
<evidence type="ECO:0000256" key="12">
    <source>
        <dbReference type="SAM" id="Coils"/>
    </source>
</evidence>
<comment type="similarity">
    <text evidence="2">Belongs to the class-II aminoacyl-tRNA synthetase family.</text>
</comment>
<keyword evidence="4" id="KW-0963">Cytoplasm</keyword>
<dbReference type="InterPro" id="IPR004364">
    <property type="entry name" value="Aa-tRNA-synt_II"/>
</dbReference>
<dbReference type="SUPFAM" id="SSF50249">
    <property type="entry name" value="Nucleic acid-binding proteins"/>
    <property type="match status" value="1"/>
</dbReference>
<feature type="coiled-coil region" evidence="12">
    <location>
        <begin position="35"/>
        <end position="62"/>
    </location>
</feature>
<dbReference type="PANTHER" id="PTHR22594:SF16">
    <property type="entry name" value="ASPARAGINE--TRNA LIGASE, CYTOPLASMIC"/>
    <property type="match status" value="1"/>
</dbReference>
<feature type="domain" description="Aminoacyl-transfer RNA synthetases class-II family profile" evidence="13">
    <location>
        <begin position="214"/>
        <end position="517"/>
    </location>
</feature>
<dbReference type="Gene3D" id="3.30.930.10">
    <property type="entry name" value="Bira Bifunctional Protein, Domain 2"/>
    <property type="match status" value="1"/>
</dbReference>
<dbReference type="InterPro" id="IPR002312">
    <property type="entry name" value="Asp/Asn-tRNA-synth_IIb"/>
</dbReference>
<evidence type="ECO:0000256" key="11">
    <source>
        <dbReference type="ARBA" id="ARBA00047844"/>
    </source>
</evidence>
<evidence type="ECO:0000313" key="14">
    <source>
        <dbReference type="EMBL" id="KAJ8908018.1"/>
    </source>
</evidence>
<accession>A0AAV8V3F8</accession>
<keyword evidence="12" id="KW-0175">Coiled coil</keyword>
<dbReference type="InterPro" id="IPR012340">
    <property type="entry name" value="NA-bd_OB-fold"/>
</dbReference>
<evidence type="ECO:0000256" key="2">
    <source>
        <dbReference type="ARBA" id="ARBA00008226"/>
    </source>
</evidence>
<dbReference type="GO" id="GO:0005524">
    <property type="term" value="F:ATP binding"/>
    <property type="evidence" value="ECO:0007669"/>
    <property type="project" value="UniProtKB-KW"/>
</dbReference>
<evidence type="ECO:0000256" key="7">
    <source>
        <dbReference type="ARBA" id="ARBA00022840"/>
    </source>
</evidence>
<name>A0AAV8V3F8_9RHOD</name>
<dbReference type="GO" id="GO:0005737">
    <property type="term" value="C:cytoplasm"/>
    <property type="evidence" value="ECO:0007669"/>
    <property type="project" value="UniProtKB-SubCell"/>
</dbReference>
<organism evidence="14 15">
    <name type="scientific">Rhodosorus marinus</name>
    <dbReference type="NCBI Taxonomy" id="101924"/>
    <lineage>
        <taxon>Eukaryota</taxon>
        <taxon>Rhodophyta</taxon>
        <taxon>Stylonematophyceae</taxon>
        <taxon>Stylonematales</taxon>
        <taxon>Stylonemataceae</taxon>
        <taxon>Rhodosorus</taxon>
    </lineage>
</organism>
<keyword evidence="6" id="KW-0547">Nucleotide-binding</keyword>
<dbReference type="GO" id="GO:0003676">
    <property type="term" value="F:nucleic acid binding"/>
    <property type="evidence" value="ECO:0007669"/>
    <property type="project" value="InterPro"/>
</dbReference>
<dbReference type="InterPro" id="IPR045864">
    <property type="entry name" value="aa-tRNA-synth_II/BPL/LPL"/>
</dbReference>
<dbReference type="PRINTS" id="PR01042">
    <property type="entry name" value="TRNASYNTHASP"/>
</dbReference>
<keyword evidence="15" id="KW-1185">Reference proteome</keyword>
<evidence type="ECO:0000256" key="10">
    <source>
        <dbReference type="ARBA" id="ARBA00029886"/>
    </source>
</evidence>
<dbReference type="InterPro" id="IPR004522">
    <property type="entry name" value="Asn-tRNA-ligase"/>
</dbReference>
<dbReference type="EMBL" id="JAMWBK010000002">
    <property type="protein sequence ID" value="KAJ8908018.1"/>
    <property type="molecule type" value="Genomic_DNA"/>
</dbReference>
<dbReference type="InterPro" id="IPR006195">
    <property type="entry name" value="aa-tRNA-synth_II"/>
</dbReference>
<dbReference type="CDD" id="cd00776">
    <property type="entry name" value="AsxRS_core"/>
    <property type="match status" value="1"/>
</dbReference>
<gene>
    <name evidence="14" type="ORF">NDN08_008115</name>
</gene>
<dbReference type="CDD" id="cd04323">
    <property type="entry name" value="AsnRS_cyto_like_N"/>
    <property type="match status" value="1"/>
</dbReference>
<evidence type="ECO:0000313" key="15">
    <source>
        <dbReference type="Proteomes" id="UP001157974"/>
    </source>
</evidence>
<protein>
    <recommendedName>
        <fullName evidence="3">asparagine--tRNA ligase</fullName>
        <ecNumber evidence="3">6.1.1.22</ecNumber>
    </recommendedName>
    <alternativeName>
        <fullName evidence="10">Asparaginyl-tRNA synthetase</fullName>
    </alternativeName>
</protein>
<dbReference type="GO" id="GO:0006421">
    <property type="term" value="P:asparaginyl-tRNA aminoacylation"/>
    <property type="evidence" value="ECO:0007669"/>
    <property type="project" value="InterPro"/>
</dbReference>
<evidence type="ECO:0000256" key="5">
    <source>
        <dbReference type="ARBA" id="ARBA00022598"/>
    </source>
</evidence>
<keyword evidence="5" id="KW-0436">Ligase</keyword>
<dbReference type="AlphaFoldDB" id="A0AAV8V3F8"/>
<comment type="catalytic activity">
    <reaction evidence="11">
        <text>tRNA(Asn) + L-asparagine + ATP = L-asparaginyl-tRNA(Asn) + AMP + diphosphate + H(+)</text>
        <dbReference type="Rhea" id="RHEA:11180"/>
        <dbReference type="Rhea" id="RHEA-COMP:9659"/>
        <dbReference type="Rhea" id="RHEA-COMP:9674"/>
        <dbReference type="ChEBI" id="CHEBI:15378"/>
        <dbReference type="ChEBI" id="CHEBI:30616"/>
        <dbReference type="ChEBI" id="CHEBI:33019"/>
        <dbReference type="ChEBI" id="CHEBI:58048"/>
        <dbReference type="ChEBI" id="CHEBI:78442"/>
        <dbReference type="ChEBI" id="CHEBI:78515"/>
        <dbReference type="ChEBI" id="CHEBI:456215"/>
        <dbReference type="EC" id="6.1.1.22"/>
    </reaction>
</comment>
<dbReference type="EC" id="6.1.1.22" evidence="3"/>
<comment type="caution">
    <text evidence="14">The sequence shown here is derived from an EMBL/GenBank/DDBJ whole genome shotgun (WGS) entry which is preliminary data.</text>
</comment>
<evidence type="ECO:0000256" key="1">
    <source>
        <dbReference type="ARBA" id="ARBA00004496"/>
    </source>
</evidence>
<evidence type="ECO:0000256" key="8">
    <source>
        <dbReference type="ARBA" id="ARBA00022917"/>
    </source>
</evidence>